<comment type="caution">
    <text evidence="1">The sequence shown here is derived from an EMBL/GenBank/DDBJ whole genome shotgun (WGS) entry which is preliminary data.</text>
</comment>
<reference evidence="1 2" key="1">
    <citation type="journal article" date="2021" name="Elife">
        <title>Chloroplast acquisition without the gene transfer in kleptoplastic sea slugs, Plakobranchus ocellatus.</title>
        <authorList>
            <person name="Maeda T."/>
            <person name="Takahashi S."/>
            <person name="Yoshida T."/>
            <person name="Shimamura S."/>
            <person name="Takaki Y."/>
            <person name="Nagai Y."/>
            <person name="Toyoda A."/>
            <person name="Suzuki Y."/>
            <person name="Arimoto A."/>
            <person name="Ishii H."/>
            <person name="Satoh N."/>
            <person name="Nishiyama T."/>
            <person name="Hasebe M."/>
            <person name="Maruyama T."/>
            <person name="Minagawa J."/>
            <person name="Obokata J."/>
            <person name="Shigenobu S."/>
        </authorList>
    </citation>
    <scope>NUCLEOTIDE SEQUENCE [LARGE SCALE GENOMIC DNA]</scope>
</reference>
<dbReference type="Proteomes" id="UP000762676">
    <property type="component" value="Unassembled WGS sequence"/>
</dbReference>
<sequence length="103" mass="11428">MGIELKVKKAKVTVLNIKEQVDLKTTSGAGFSKTGGLKYLGMWFESTEEDLTISGASAMRVAPCNLYRAGVVKHASVRRVSPPYRDHRCNLTRRFTAEVTPKQ</sequence>
<gene>
    <name evidence="1" type="ORF">ElyMa_002455000</name>
</gene>
<organism evidence="1 2">
    <name type="scientific">Elysia marginata</name>
    <dbReference type="NCBI Taxonomy" id="1093978"/>
    <lineage>
        <taxon>Eukaryota</taxon>
        <taxon>Metazoa</taxon>
        <taxon>Spiralia</taxon>
        <taxon>Lophotrochozoa</taxon>
        <taxon>Mollusca</taxon>
        <taxon>Gastropoda</taxon>
        <taxon>Heterobranchia</taxon>
        <taxon>Euthyneura</taxon>
        <taxon>Panpulmonata</taxon>
        <taxon>Sacoglossa</taxon>
        <taxon>Placobranchoidea</taxon>
        <taxon>Plakobranchidae</taxon>
        <taxon>Elysia</taxon>
    </lineage>
</organism>
<keyword evidence="2" id="KW-1185">Reference proteome</keyword>
<name>A0AAV4GM68_9GAST</name>
<dbReference type="AlphaFoldDB" id="A0AAV4GM68"/>
<accession>A0AAV4GM68</accession>
<proteinExistence type="predicted"/>
<evidence type="ECO:0000313" key="2">
    <source>
        <dbReference type="Proteomes" id="UP000762676"/>
    </source>
</evidence>
<dbReference type="EMBL" id="BMAT01005044">
    <property type="protein sequence ID" value="GFR85998.1"/>
    <property type="molecule type" value="Genomic_DNA"/>
</dbReference>
<protein>
    <submittedName>
        <fullName evidence="1">Uncharacterized protein</fullName>
    </submittedName>
</protein>
<evidence type="ECO:0000313" key="1">
    <source>
        <dbReference type="EMBL" id="GFR85998.1"/>
    </source>
</evidence>